<evidence type="ECO:0000313" key="2">
    <source>
        <dbReference type="Proteomes" id="UP000070700"/>
    </source>
</evidence>
<dbReference type="Proteomes" id="UP000070700">
    <property type="component" value="Unassembled WGS sequence"/>
</dbReference>
<sequence length="336" mass="38864">MSASESQPYLPLEIILNVIDFVVPTSSPSPIALAPGHPAAKTILSLLTTSRAIYPVACRLLYTHCMYIHTSQRLSHLLRTLKSANPDLLSSITSLYLRPFPLREDINCLNPPTARDTKDLLKLIGPYLRRLLIDIPLRSLYPEDDLFSVRPILRSAFIDLPVLEEFCSVRDELYLALERDYPSREPPVWSLWPNLKKLALYNQDLSRDDFWTGLRQLQHIETLVMTRSDGTDEVDLQQMWRSQFDSKEETKRLTIVLANVELDQPELRARESWKEDDKLAVEIMNVPISYYGDEDYIVLCQQWIKRGIMSGTLFDEWSRTDEKKKCQTRSVEVANH</sequence>
<dbReference type="AlphaFoldDB" id="A0A132BDL1"/>
<dbReference type="InParanoid" id="A0A132BDL1"/>
<gene>
    <name evidence="1" type="ORF">LY89DRAFT_262378</name>
</gene>
<dbReference type="RefSeq" id="XP_018064826.1">
    <property type="nucleotide sequence ID" value="XM_018206280.1"/>
</dbReference>
<dbReference type="OrthoDB" id="6365676at2759"/>
<dbReference type="GeneID" id="28816006"/>
<reference evidence="1 2" key="1">
    <citation type="submission" date="2015-10" db="EMBL/GenBank/DDBJ databases">
        <title>Full genome of DAOMC 229536 Phialocephala scopiformis, a fungal endophyte of spruce producing the potent anti-insectan compound rugulosin.</title>
        <authorList>
            <consortium name="DOE Joint Genome Institute"/>
            <person name="Walker A.K."/>
            <person name="Frasz S.L."/>
            <person name="Seifert K.A."/>
            <person name="Miller J.D."/>
            <person name="Mondo S.J."/>
            <person name="Labutti K."/>
            <person name="Lipzen A."/>
            <person name="Dockter R."/>
            <person name="Kennedy M."/>
            <person name="Grigoriev I.V."/>
            <person name="Spatafora J.W."/>
        </authorList>
    </citation>
    <scope>NUCLEOTIDE SEQUENCE [LARGE SCALE GENOMIC DNA]</scope>
    <source>
        <strain evidence="1 2">CBS 120377</strain>
    </source>
</reference>
<dbReference type="KEGG" id="psco:LY89DRAFT_262378"/>
<protein>
    <submittedName>
        <fullName evidence="1">Uncharacterized protein</fullName>
    </submittedName>
</protein>
<dbReference type="EMBL" id="KQ947429">
    <property type="protein sequence ID" value="KUJ10471.1"/>
    <property type="molecule type" value="Genomic_DNA"/>
</dbReference>
<organism evidence="1 2">
    <name type="scientific">Mollisia scopiformis</name>
    <name type="common">Conifer needle endophyte fungus</name>
    <name type="synonym">Phialocephala scopiformis</name>
    <dbReference type="NCBI Taxonomy" id="149040"/>
    <lineage>
        <taxon>Eukaryota</taxon>
        <taxon>Fungi</taxon>
        <taxon>Dikarya</taxon>
        <taxon>Ascomycota</taxon>
        <taxon>Pezizomycotina</taxon>
        <taxon>Leotiomycetes</taxon>
        <taxon>Helotiales</taxon>
        <taxon>Mollisiaceae</taxon>
        <taxon>Mollisia</taxon>
    </lineage>
</organism>
<keyword evidence="2" id="KW-1185">Reference proteome</keyword>
<name>A0A132BDL1_MOLSC</name>
<evidence type="ECO:0000313" key="1">
    <source>
        <dbReference type="EMBL" id="KUJ10471.1"/>
    </source>
</evidence>
<proteinExistence type="predicted"/>
<accession>A0A132BDL1</accession>